<protein>
    <submittedName>
        <fullName evidence="2">Uu.00g083940.m01.CDS01</fullName>
    </submittedName>
</protein>
<dbReference type="EMBL" id="CAUWAG010000010">
    <property type="protein sequence ID" value="CAJ2507208.1"/>
    <property type="molecule type" value="Genomic_DNA"/>
</dbReference>
<evidence type="ECO:0000256" key="1">
    <source>
        <dbReference type="SAM" id="MobiDB-lite"/>
    </source>
</evidence>
<feature type="compositionally biased region" description="Polar residues" evidence="1">
    <location>
        <begin position="1"/>
        <end position="12"/>
    </location>
</feature>
<proteinExistence type="predicted"/>
<comment type="caution">
    <text evidence="2">The sequence shown here is derived from an EMBL/GenBank/DDBJ whole genome shotgun (WGS) entry which is preliminary data.</text>
</comment>
<organism evidence="2 3">
    <name type="scientific">Anthostomella pinea</name>
    <dbReference type="NCBI Taxonomy" id="933095"/>
    <lineage>
        <taxon>Eukaryota</taxon>
        <taxon>Fungi</taxon>
        <taxon>Dikarya</taxon>
        <taxon>Ascomycota</taxon>
        <taxon>Pezizomycotina</taxon>
        <taxon>Sordariomycetes</taxon>
        <taxon>Xylariomycetidae</taxon>
        <taxon>Xylariales</taxon>
        <taxon>Xylariaceae</taxon>
        <taxon>Anthostomella</taxon>
    </lineage>
</organism>
<keyword evidence="3" id="KW-1185">Reference proteome</keyword>
<evidence type="ECO:0000313" key="2">
    <source>
        <dbReference type="EMBL" id="CAJ2507208.1"/>
    </source>
</evidence>
<gene>
    <name evidence="2" type="ORF">KHLLAP_LOCUS7676</name>
</gene>
<feature type="region of interest" description="Disordered" evidence="1">
    <location>
        <begin position="1"/>
        <end position="85"/>
    </location>
</feature>
<accession>A0AAI8VGA2</accession>
<dbReference type="Pfam" id="PF10346">
    <property type="entry name" value="Con-6"/>
    <property type="match status" value="1"/>
</dbReference>
<evidence type="ECO:0000313" key="3">
    <source>
        <dbReference type="Proteomes" id="UP001295740"/>
    </source>
</evidence>
<sequence length="85" mass="9078">MESAGAKSTMSCDMQELTEGKETISHSVQGHKANLSNPNTSEKSKKHSKEVIDSLGGDIAHYGDEDKPRTKTAAESIDGSRVSKS</sequence>
<name>A0AAI8VGA2_9PEZI</name>
<reference evidence="2" key="1">
    <citation type="submission" date="2023-10" db="EMBL/GenBank/DDBJ databases">
        <authorList>
            <person name="Hackl T."/>
        </authorList>
    </citation>
    <scope>NUCLEOTIDE SEQUENCE</scope>
</reference>
<dbReference type="AlphaFoldDB" id="A0AAI8VGA2"/>
<dbReference type="Proteomes" id="UP001295740">
    <property type="component" value="Unassembled WGS sequence"/>
</dbReference>
<dbReference type="InterPro" id="IPR018824">
    <property type="entry name" value="Conidiation-specific_6"/>
</dbReference>